<gene>
    <name evidence="7" type="ORF">AABB24_016715</name>
</gene>
<dbReference type="PANTHER" id="PTHR11525:SF18">
    <property type="entry name" value="DIMETHYLALLYLTRANSFERASE"/>
    <property type="match status" value="1"/>
</dbReference>
<comment type="caution">
    <text evidence="7">The sequence shown here is derived from an EMBL/GenBank/DDBJ whole genome shotgun (WGS) entry which is preliminary data.</text>
</comment>
<proteinExistence type="inferred from homology"/>
<dbReference type="InterPro" id="IPR039702">
    <property type="entry name" value="FPS1-like"/>
</dbReference>
<keyword evidence="4" id="KW-0479">Metal-binding</keyword>
<evidence type="ECO:0000313" key="8">
    <source>
        <dbReference type="Proteomes" id="UP001627284"/>
    </source>
</evidence>
<comment type="cofactor">
    <cofactor evidence="1">
        <name>Mg(2+)</name>
        <dbReference type="ChEBI" id="CHEBI:18420"/>
    </cofactor>
</comment>
<name>A0ABD2THB8_9SOLN</name>
<dbReference type="PANTHER" id="PTHR11525">
    <property type="entry name" value="FARNESYL-PYROPHOSPHATE SYNTHETASE"/>
    <property type="match status" value="1"/>
</dbReference>
<keyword evidence="8" id="KW-1185">Reference proteome</keyword>
<evidence type="ECO:0000256" key="2">
    <source>
        <dbReference type="ARBA" id="ARBA00006706"/>
    </source>
</evidence>
<dbReference type="Gene3D" id="1.10.600.10">
    <property type="entry name" value="Farnesyl Diphosphate Synthase"/>
    <property type="match status" value="1"/>
</dbReference>
<evidence type="ECO:0000256" key="6">
    <source>
        <dbReference type="ARBA" id="ARBA00023229"/>
    </source>
</evidence>
<dbReference type="InterPro" id="IPR000092">
    <property type="entry name" value="Polyprenyl_synt"/>
</dbReference>
<evidence type="ECO:0000313" key="7">
    <source>
        <dbReference type="EMBL" id="KAL3355673.1"/>
    </source>
</evidence>
<evidence type="ECO:0000256" key="5">
    <source>
        <dbReference type="ARBA" id="ARBA00022842"/>
    </source>
</evidence>
<reference evidence="7 8" key="1">
    <citation type="submission" date="2024-05" db="EMBL/GenBank/DDBJ databases">
        <title>De novo assembly of an allotetraploid wild potato.</title>
        <authorList>
            <person name="Hosaka A.J."/>
        </authorList>
    </citation>
    <scope>NUCLEOTIDE SEQUENCE [LARGE SCALE GENOMIC DNA]</scope>
    <source>
        <tissue evidence="7">Young leaves</tissue>
    </source>
</reference>
<dbReference type="GO" id="GO:0016740">
    <property type="term" value="F:transferase activity"/>
    <property type="evidence" value="ECO:0007669"/>
    <property type="project" value="UniProtKB-KW"/>
</dbReference>
<accession>A0ABD2THB8</accession>
<keyword evidence="6" id="KW-0414">Isoprene biosynthesis</keyword>
<evidence type="ECO:0000256" key="4">
    <source>
        <dbReference type="ARBA" id="ARBA00022723"/>
    </source>
</evidence>
<evidence type="ECO:0008006" key="9">
    <source>
        <dbReference type="Google" id="ProtNLM"/>
    </source>
</evidence>
<sequence>MLDHNLLGGKLNRGLSAIDSYSLLKEGKQLTSEEIIQISSLGWCIEWLQGYFLVHDDIMDGSSKRRGQPCWFRLSEVGMIAVNDGILLRNHIAVILKQHFRGKPYYVDLLELFNEVEYQTASGQMIDLITTQEKDLSKYSLPIHRRIVQYKTAYYSFYLPVACALLMAGENLDNHLMPRTYSSKWEYISKFRMITWTALLIHRCWVRMARILKISSALGWL</sequence>
<dbReference type="Pfam" id="PF00348">
    <property type="entry name" value="polyprenyl_synt"/>
    <property type="match status" value="1"/>
</dbReference>
<dbReference type="SUPFAM" id="SSF48576">
    <property type="entry name" value="Terpenoid synthases"/>
    <property type="match status" value="1"/>
</dbReference>
<dbReference type="InterPro" id="IPR033749">
    <property type="entry name" value="Polyprenyl_synt_CS"/>
</dbReference>
<dbReference type="EMBL" id="JBJKTR010000010">
    <property type="protein sequence ID" value="KAL3355673.1"/>
    <property type="molecule type" value="Genomic_DNA"/>
</dbReference>
<organism evidence="7 8">
    <name type="scientific">Solanum stoloniferum</name>
    <dbReference type="NCBI Taxonomy" id="62892"/>
    <lineage>
        <taxon>Eukaryota</taxon>
        <taxon>Viridiplantae</taxon>
        <taxon>Streptophyta</taxon>
        <taxon>Embryophyta</taxon>
        <taxon>Tracheophyta</taxon>
        <taxon>Spermatophyta</taxon>
        <taxon>Magnoliopsida</taxon>
        <taxon>eudicotyledons</taxon>
        <taxon>Gunneridae</taxon>
        <taxon>Pentapetalae</taxon>
        <taxon>asterids</taxon>
        <taxon>lamiids</taxon>
        <taxon>Solanales</taxon>
        <taxon>Solanaceae</taxon>
        <taxon>Solanoideae</taxon>
        <taxon>Solaneae</taxon>
        <taxon>Solanum</taxon>
    </lineage>
</organism>
<dbReference type="GO" id="GO:0008299">
    <property type="term" value="P:isoprenoid biosynthetic process"/>
    <property type="evidence" value="ECO:0007669"/>
    <property type="project" value="UniProtKB-KW"/>
</dbReference>
<comment type="similarity">
    <text evidence="2">Belongs to the FPP/GGPP synthase family.</text>
</comment>
<protein>
    <recommendedName>
        <fullName evidence="9">Farnesyl diphosphate synthase</fullName>
    </recommendedName>
</protein>
<keyword evidence="3" id="KW-0808">Transferase</keyword>
<keyword evidence="5" id="KW-0460">Magnesium</keyword>
<evidence type="ECO:0000256" key="3">
    <source>
        <dbReference type="ARBA" id="ARBA00022679"/>
    </source>
</evidence>
<evidence type="ECO:0000256" key="1">
    <source>
        <dbReference type="ARBA" id="ARBA00001946"/>
    </source>
</evidence>
<dbReference type="Proteomes" id="UP001627284">
    <property type="component" value="Unassembled WGS sequence"/>
</dbReference>
<dbReference type="GO" id="GO:0046872">
    <property type="term" value="F:metal ion binding"/>
    <property type="evidence" value="ECO:0007669"/>
    <property type="project" value="UniProtKB-KW"/>
</dbReference>
<dbReference type="AlphaFoldDB" id="A0ABD2THB8"/>
<dbReference type="PROSITE" id="PS00723">
    <property type="entry name" value="POLYPRENYL_SYNTHASE_1"/>
    <property type="match status" value="1"/>
</dbReference>
<dbReference type="InterPro" id="IPR008949">
    <property type="entry name" value="Isoprenoid_synthase_dom_sf"/>
</dbReference>